<feature type="non-terminal residue" evidence="1">
    <location>
        <position position="1"/>
    </location>
</feature>
<name>A0A0B7BYY5_9EUPU</name>
<proteinExistence type="predicted"/>
<sequence>NKIMESSVPRASKVIKLSEENSDTITACSDVSAEMKDGENIEAKETPSKKTAKDQRSIKDFTLTKKELVEKMANQQDINIADSSKQIIIAVQETPKVKKKRNSQKCVMDFASLPGGKKETC</sequence>
<dbReference type="AlphaFoldDB" id="A0A0B7BYY5"/>
<reference evidence="1" key="1">
    <citation type="submission" date="2014-12" db="EMBL/GenBank/DDBJ databases">
        <title>Insight into the proteome of Arion vulgaris.</title>
        <authorList>
            <person name="Aradska J."/>
            <person name="Bulat T."/>
            <person name="Smidak R."/>
            <person name="Sarate P."/>
            <person name="Gangsoo J."/>
            <person name="Sialana F."/>
            <person name="Bilban M."/>
            <person name="Lubec G."/>
        </authorList>
    </citation>
    <scope>NUCLEOTIDE SEQUENCE</scope>
    <source>
        <tissue evidence="1">Skin</tissue>
    </source>
</reference>
<accession>A0A0B7BYY5</accession>
<protein>
    <submittedName>
        <fullName evidence="1">Uncharacterized protein</fullName>
    </submittedName>
</protein>
<organism evidence="1">
    <name type="scientific">Arion vulgaris</name>
    <dbReference type="NCBI Taxonomy" id="1028688"/>
    <lineage>
        <taxon>Eukaryota</taxon>
        <taxon>Metazoa</taxon>
        <taxon>Spiralia</taxon>
        <taxon>Lophotrochozoa</taxon>
        <taxon>Mollusca</taxon>
        <taxon>Gastropoda</taxon>
        <taxon>Heterobranchia</taxon>
        <taxon>Euthyneura</taxon>
        <taxon>Panpulmonata</taxon>
        <taxon>Eupulmonata</taxon>
        <taxon>Stylommatophora</taxon>
        <taxon>Helicina</taxon>
        <taxon>Arionoidea</taxon>
        <taxon>Arionidae</taxon>
        <taxon>Arion</taxon>
    </lineage>
</organism>
<gene>
    <name evidence="1" type="primary">ORF215629</name>
</gene>
<evidence type="ECO:0000313" key="1">
    <source>
        <dbReference type="EMBL" id="CEK97385.1"/>
    </source>
</evidence>
<dbReference type="EMBL" id="HACG01050520">
    <property type="protein sequence ID" value="CEK97385.1"/>
    <property type="molecule type" value="Transcribed_RNA"/>
</dbReference>